<dbReference type="OrthoDB" id="47801at2759"/>
<protein>
    <submittedName>
        <fullName evidence="1">Uncharacterized protein</fullName>
    </submittedName>
</protein>
<evidence type="ECO:0000313" key="2">
    <source>
        <dbReference type="Proteomes" id="UP000541444"/>
    </source>
</evidence>
<dbReference type="Proteomes" id="UP000541444">
    <property type="component" value="Unassembled WGS sequence"/>
</dbReference>
<dbReference type="AlphaFoldDB" id="A0A7J7LHG6"/>
<keyword evidence="2" id="KW-1185">Reference proteome</keyword>
<proteinExistence type="predicted"/>
<accession>A0A7J7LHG6</accession>
<evidence type="ECO:0000313" key="1">
    <source>
        <dbReference type="EMBL" id="KAF6141980.1"/>
    </source>
</evidence>
<comment type="caution">
    <text evidence="1">The sequence shown here is derived from an EMBL/GenBank/DDBJ whole genome shotgun (WGS) entry which is preliminary data.</text>
</comment>
<gene>
    <name evidence="1" type="ORF">GIB67_037948</name>
</gene>
<sequence length="85" mass="9618">MLVTLASLCEHYEYFVRGHFLERAHVFLGECKAYTEGAQVEFLEDKSGTFKLKTEVSHILPRLVQAFTKNGAKECEQFLPAPGNP</sequence>
<reference evidence="1 2" key="1">
    <citation type="journal article" date="2020" name="IScience">
        <title>Genome Sequencing of the Endangered Kingdonia uniflora (Circaeasteraceae, Ranunculales) Reveals Potential Mechanisms of Evolutionary Specialization.</title>
        <authorList>
            <person name="Sun Y."/>
            <person name="Deng T."/>
            <person name="Zhang A."/>
            <person name="Moore M.J."/>
            <person name="Landis J.B."/>
            <person name="Lin N."/>
            <person name="Zhang H."/>
            <person name="Zhang X."/>
            <person name="Huang J."/>
            <person name="Zhang X."/>
            <person name="Sun H."/>
            <person name="Wang H."/>
        </authorList>
    </citation>
    <scope>NUCLEOTIDE SEQUENCE [LARGE SCALE GENOMIC DNA]</scope>
    <source>
        <strain evidence="1">TB1705</strain>
        <tissue evidence="1">Leaf</tissue>
    </source>
</reference>
<dbReference type="EMBL" id="JACGCM010002284">
    <property type="protein sequence ID" value="KAF6141980.1"/>
    <property type="molecule type" value="Genomic_DNA"/>
</dbReference>
<organism evidence="1 2">
    <name type="scientific">Kingdonia uniflora</name>
    <dbReference type="NCBI Taxonomy" id="39325"/>
    <lineage>
        <taxon>Eukaryota</taxon>
        <taxon>Viridiplantae</taxon>
        <taxon>Streptophyta</taxon>
        <taxon>Embryophyta</taxon>
        <taxon>Tracheophyta</taxon>
        <taxon>Spermatophyta</taxon>
        <taxon>Magnoliopsida</taxon>
        <taxon>Ranunculales</taxon>
        <taxon>Circaeasteraceae</taxon>
        <taxon>Kingdonia</taxon>
    </lineage>
</organism>
<name>A0A7J7LHG6_9MAGN</name>